<comment type="caution">
    <text evidence="1">The sequence shown here is derived from an EMBL/GenBank/DDBJ whole genome shotgun (WGS) entry which is preliminary data.</text>
</comment>
<dbReference type="AlphaFoldDB" id="A0A936ZNH7"/>
<gene>
    <name evidence="1" type="ORF">JKG68_29045</name>
</gene>
<evidence type="ECO:0000313" key="2">
    <source>
        <dbReference type="Proteomes" id="UP000605848"/>
    </source>
</evidence>
<protein>
    <submittedName>
        <fullName evidence="1">Uncharacterized protein</fullName>
    </submittedName>
</protein>
<name>A0A936ZNH7_9HYPH</name>
<accession>A0A936ZNH7</accession>
<organism evidence="1 2">
    <name type="scientific">Microvirga aerilata</name>
    <dbReference type="NCBI Taxonomy" id="670292"/>
    <lineage>
        <taxon>Bacteria</taxon>
        <taxon>Pseudomonadati</taxon>
        <taxon>Pseudomonadota</taxon>
        <taxon>Alphaproteobacteria</taxon>
        <taxon>Hyphomicrobiales</taxon>
        <taxon>Methylobacteriaceae</taxon>
        <taxon>Microvirga</taxon>
    </lineage>
</organism>
<keyword evidence="2" id="KW-1185">Reference proteome</keyword>
<evidence type="ECO:0000313" key="1">
    <source>
        <dbReference type="EMBL" id="MBL0407949.1"/>
    </source>
</evidence>
<dbReference type="RefSeq" id="WP_202065540.1">
    <property type="nucleotide sequence ID" value="NZ_JAEQMY010000128.1"/>
</dbReference>
<proteinExistence type="predicted"/>
<dbReference type="Proteomes" id="UP000605848">
    <property type="component" value="Unassembled WGS sequence"/>
</dbReference>
<reference evidence="1" key="1">
    <citation type="submission" date="2021-01" db="EMBL/GenBank/DDBJ databases">
        <title>Microvirga sp.</title>
        <authorList>
            <person name="Kim M.K."/>
        </authorList>
    </citation>
    <scope>NUCLEOTIDE SEQUENCE</scope>
    <source>
        <strain evidence="1">5420S-16</strain>
    </source>
</reference>
<dbReference type="EMBL" id="JAEQMY010000128">
    <property type="protein sequence ID" value="MBL0407949.1"/>
    <property type="molecule type" value="Genomic_DNA"/>
</dbReference>
<sequence length="328" mass="35846">MATSATKLNNYLDFLDRTLDLDRGAIEEAPNGDRYIEVSVTTDNTWEEQLERRLVNSLNRAVDPDAYGINTGPTGGKNTSTYTFVYDKSSKDFDLISGDYTTYRNDLAGISDSDVPFARQGFATGIFLDGHAYRIALPTAEVFGKLIKDWTENWWTWALQAPAAMNPLNDPTGQWADIDNEGPVFFAAGALSGTFERTLTVPEDTPILIPVYNFVSVAFNSDPPDYTDQAVAAWEAGVTGLSATIDGDPVENIEAYLVRTDYFTPGDPEPGSLLASFGIPPGTIFSPIWELVYYLMIEGLAPGPHTITVTGTSEVSPPVTITDHIFIL</sequence>